<evidence type="ECO:0000313" key="3">
    <source>
        <dbReference type="Proteomes" id="UP001056429"/>
    </source>
</evidence>
<keyword evidence="1" id="KW-1133">Transmembrane helix</keyword>
<evidence type="ECO:0000256" key="1">
    <source>
        <dbReference type="SAM" id="Phobius"/>
    </source>
</evidence>
<gene>
    <name evidence="2" type="ORF">KDK92_19030</name>
</gene>
<evidence type="ECO:0000313" key="2">
    <source>
        <dbReference type="EMBL" id="MCM1991838.1"/>
    </source>
</evidence>
<feature type="transmembrane region" description="Helical" evidence="1">
    <location>
        <begin position="37"/>
        <end position="57"/>
    </location>
</feature>
<reference evidence="2" key="2">
    <citation type="submission" date="2021-04" db="EMBL/GenBank/DDBJ databases">
        <authorList>
            <person name="Dong X."/>
        </authorList>
    </citation>
    <scope>NUCLEOTIDE SEQUENCE</scope>
    <source>
        <strain evidence="2">ZWT</strain>
    </source>
</reference>
<dbReference type="RefSeq" id="WP_250860974.1">
    <property type="nucleotide sequence ID" value="NZ_JAGSOJ010000004.1"/>
</dbReference>
<feature type="transmembrane region" description="Helical" evidence="1">
    <location>
        <begin position="63"/>
        <end position="81"/>
    </location>
</feature>
<sequence>MNALSICLLILGIAYGGLSILAGIIQMKQKNINLWSSLLMVIGGSIIITTIIFSYILMYHMSALLIVGLVIIHIATIRNGFNMHGKLNPKHHIIRLGISILIIALYLKDF</sequence>
<keyword evidence="3" id="KW-1185">Reference proteome</keyword>
<dbReference type="Proteomes" id="UP001056429">
    <property type="component" value="Unassembled WGS sequence"/>
</dbReference>
<keyword evidence="1" id="KW-0472">Membrane</keyword>
<keyword evidence="1" id="KW-0812">Transmembrane</keyword>
<name>A0A9J6P6U8_9CLOT</name>
<feature type="transmembrane region" description="Helical" evidence="1">
    <location>
        <begin position="93"/>
        <end position="108"/>
    </location>
</feature>
<feature type="transmembrane region" description="Helical" evidence="1">
    <location>
        <begin position="6"/>
        <end position="25"/>
    </location>
</feature>
<proteinExistence type="predicted"/>
<dbReference type="AlphaFoldDB" id="A0A9J6P6U8"/>
<reference evidence="2" key="1">
    <citation type="journal article" date="2021" name="mSystems">
        <title>Bacteria and Archaea Synergistically Convert Glycine Betaine to Biogenic Methane in the Formosa Cold Seep of the South China Sea.</title>
        <authorList>
            <person name="Li L."/>
            <person name="Zhang W."/>
            <person name="Zhang S."/>
            <person name="Song L."/>
            <person name="Sun Q."/>
            <person name="Zhang H."/>
            <person name="Xiang H."/>
            <person name="Dong X."/>
        </authorList>
    </citation>
    <scope>NUCLEOTIDE SEQUENCE</scope>
    <source>
        <strain evidence="2">ZWT</strain>
    </source>
</reference>
<dbReference type="EMBL" id="JAGSOJ010000004">
    <property type="protein sequence ID" value="MCM1991838.1"/>
    <property type="molecule type" value="Genomic_DNA"/>
</dbReference>
<organism evidence="2 3">
    <name type="scientific">Oceanirhabdus seepicola</name>
    <dbReference type="NCBI Taxonomy" id="2828781"/>
    <lineage>
        <taxon>Bacteria</taxon>
        <taxon>Bacillati</taxon>
        <taxon>Bacillota</taxon>
        <taxon>Clostridia</taxon>
        <taxon>Eubacteriales</taxon>
        <taxon>Clostridiaceae</taxon>
        <taxon>Oceanirhabdus</taxon>
    </lineage>
</organism>
<comment type="caution">
    <text evidence="2">The sequence shown here is derived from an EMBL/GenBank/DDBJ whole genome shotgun (WGS) entry which is preliminary data.</text>
</comment>
<accession>A0A9J6P6U8</accession>
<protein>
    <submittedName>
        <fullName evidence="2">Uncharacterized protein</fullName>
    </submittedName>
</protein>